<proteinExistence type="predicted"/>
<accession>A0A6C0EDV5</accession>
<keyword evidence="2" id="KW-0472">Membrane</keyword>
<sequence length="297" mass="33132">MESVFSTGKLDIISFLLYGLVPSPFNILAQISIRILKYNGSIDRWYLFILAFFCLIPPLTYIPLLGLFVFNGISDGPGLNPIDFTIAIPIIVYVLVEYLLPGINSEDQNSKNNFNIFLQILLIFLSILFNNIYRRYLNCNADQISKNKCSSTDAISFSSIGKAGLDTIVEYGLGVGLILLHRLIASMFEGENMNIILKILFGFFLALPDTVLWSIGFIFGTYITNGINNSDICNFCSSPYKYTVYEIGPVILSIVFIIYNYFFVDTNSGGDGEEPFGEGDDEAPEGDDEEPEGYGEE</sequence>
<keyword evidence="2" id="KW-1133">Transmembrane helix</keyword>
<dbReference type="AlphaFoldDB" id="A0A6C0EDV5"/>
<keyword evidence="2" id="KW-0812">Transmembrane</keyword>
<feature type="compositionally biased region" description="Acidic residues" evidence="1">
    <location>
        <begin position="271"/>
        <end position="297"/>
    </location>
</feature>
<dbReference type="EMBL" id="MN739799">
    <property type="protein sequence ID" value="QHT26573.1"/>
    <property type="molecule type" value="Genomic_DNA"/>
</dbReference>
<feature type="transmembrane region" description="Helical" evidence="2">
    <location>
        <begin position="45"/>
        <end position="70"/>
    </location>
</feature>
<organism evidence="3">
    <name type="scientific">viral metagenome</name>
    <dbReference type="NCBI Taxonomy" id="1070528"/>
    <lineage>
        <taxon>unclassified sequences</taxon>
        <taxon>metagenomes</taxon>
        <taxon>organismal metagenomes</taxon>
    </lineage>
</organism>
<protein>
    <submittedName>
        <fullName evidence="3">Uncharacterized protein</fullName>
    </submittedName>
</protein>
<feature type="region of interest" description="Disordered" evidence="1">
    <location>
        <begin position="270"/>
        <end position="297"/>
    </location>
</feature>
<evidence type="ECO:0000313" key="3">
    <source>
        <dbReference type="EMBL" id="QHT26573.1"/>
    </source>
</evidence>
<feature type="transmembrane region" description="Helical" evidence="2">
    <location>
        <begin position="112"/>
        <end position="133"/>
    </location>
</feature>
<feature type="transmembrane region" description="Helical" evidence="2">
    <location>
        <begin position="82"/>
        <end position="100"/>
    </location>
</feature>
<feature type="transmembrane region" description="Helical" evidence="2">
    <location>
        <begin position="12"/>
        <end position="33"/>
    </location>
</feature>
<reference evidence="3" key="1">
    <citation type="journal article" date="2020" name="Nature">
        <title>Giant virus diversity and host interactions through global metagenomics.</title>
        <authorList>
            <person name="Schulz F."/>
            <person name="Roux S."/>
            <person name="Paez-Espino D."/>
            <person name="Jungbluth S."/>
            <person name="Walsh D.A."/>
            <person name="Denef V.J."/>
            <person name="McMahon K.D."/>
            <person name="Konstantinidis K.T."/>
            <person name="Eloe-Fadrosh E.A."/>
            <person name="Kyrpides N.C."/>
            <person name="Woyke T."/>
        </authorList>
    </citation>
    <scope>NUCLEOTIDE SEQUENCE</scope>
    <source>
        <strain evidence="3">GVMAG-M-3300023179-2</strain>
    </source>
</reference>
<evidence type="ECO:0000256" key="2">
    <source>
        <dbReference type="SAM" id="Phobius"/>
    </source>
</evidence>
<evidence type="ECO:0000256" key="1">
    <source>
        <dbReference type="SAM" id="MobiDB-lite"/>
    </source>
</evidence>
<feature type="transmembrane region" description="Helical" evidence="2">
    <location>
        <begin position="200"/>
        <end position="223"/>
    </location>
</feature>
<feature type="transmembrane region" description="Helical" evidence="2">
    <location>
        <begin position="243"/>
        <end position="262"/>
    </location>
</feature>
<name>A0A6C0EDV5_9ZZZZ</name>